<name>A0A8X6MRA9_NEPPI</name>
<feature type="domain" description="MADF" evidence="1">
    <location>
        <begin position="5"/>
        <end position="94"/>
    </location>
</feature>
<protein>
    <recommendedName>
        <fullName evidence="1">MADF domain-containing protein</fullName>
    </recommendedName>
</protein>
<reference evidence="2" key="1">
    <citation type="submission" date="2020-08" db="EMBL/GenBank/DDBJ databases">
        <title>Multicomponent nature underlies the extraordinary mechanical properties of spider dragline silk.</title>
        <authorList>
            <person name="Kono N."/>
            <person name="Nakamura H."/>
            <person name="Mori M."/>
            <person name="Yoshida Y."/>
            <person name="Ohtoshi R."/>
            <person name="Malay A.D."/>
            <person name="Moran D.A.P."/>
            <person name="Tomita M."/>
            <person name="Numata K."/>
            <person name="Arakawa K."/>
        </authorList>
    </citation>
    <scope>NUCLEOTIDE SEQUENCE</scope>
</reference>
<dbReference type="OrthoDB" id="6629629at2759"/>
<keyword evidence="3" id="KW-1185">Reference proteome</keyword>
<evidence type="ECO:0000313" key="2">
    <source>
        <dbReference type="EMBL" id="GFS73568.1"/>
    </source>
</evidence>
<proteinExistence type="predicted"/>
<dbReference type="PROSITE" id="PS51029">
    <property type="entry name" value="MADF"/>
    <property type="match status" value="1"/>
</dbReference>
<dbReference type="InterPro" id="IPR006578">
    <property type="entry name" value="MADF-dom"/>
</dbReference>
<dbReference type="InterPro" id="IPR039353">
    <property type="entry name" value="TF_Adf1"/>
</dbReference>
<dbReference type="Proteomes" id="UP000887013">
    <property type="component" value="Unassembled WGS sequence"/>
</dbReference>
<gene>
    <name evidence="2" type="ORF">NPIL_280351</name>
</gene>
<dbReference type="EMBL" id="BMAW01001332">
    <property type="protein sequence ID" value="GFS73568.1"/>
    <property type="molecule type" value="Genomic_DNA"/>
</dbReference>
<evidence type="ECO:0000259" key="1">
    <source>
        <dbReference type="PROSITE" id="PS51029"/>
    </source>
</evidence>
<evidence type="ECO:0000313" key="3">
    <source>
        <dbReference type="Proteomes" id="UP000887013"/>
    </source>
</evidence>
<dbReference type="AlphaFoldDB" id="A0A8X6MRA9"/>
<dbReference type="Pfam" id="PF10545">
    <property type="entry name" value="MADF_DNA_bdg"/>
    <property type="match status" value="1"/>
</dbReference>
<accession>A0A8X6MRA9</accession>
<comment type="caution">
    <text evidence="2">The sequence shown here is derived from an EMBL/GenBank/DDBJ whole genome shotgun (WGS) entry which is preliminary data.</text>
</comment>
<dbReference type="PANTHER" id="PTHR12243:SF67">
    <property type="entry name" value="COREPRESSOR OF PANGOLIN, ISOFORM A-RELATED"/>
    <property type="match status" value="1"/>
</dbReference>
<dbReference type="SMART" id="SM00595">
    <property type="entry name" value="MADF"/>
    <property type="match status" value="1"/>
</dbReference>
<dbReference type="PANTHER" id="PTHR12243">
    <property type="entry name" value="MADF DOMAIN TRANSCRIPTION FACTOR"/>
    <property type="match status" value="1"/>
</dbReference>
<organism evidence="2 3">
    <name type="scientific">Nephila pilipes</name>
    <name type="common">Giant wood spider</name>
    <name type="synonym">Nephila maculata</name>
    <dbReference type="NCBI Taxonomy" id="299642"/>
    <lineage>
        <taxon>Eukaryota</taxon>
        <taxon>Metazoa</taxon>
        <taxon>Ecdysozoa</taxon>
        <taxon>Arthropoda</taxon>
        <taxon>Chelicerata</taxon>
        <taxon>Arachnida</taxon>
        <taxon>Araneae</taxon>
        <taxon>Araneomorphae</taxon>
        <taxon>Entelegynae</taxon>
        <taxon>Araneoidea</taxon>
        <taxon>Nephilidae</taxon>
        <taxon>Nephila</taxon>
    </lineage>
</organism>
<sequence length="123" mass="14363">MNSETLIALVHSKPEIWDQSYSSKNLKVQTWMYIADKLGVTTEVAKARWTNLRDLFRRELKKSLRILEQTGDPNAHKPRWKHFKSLLFLKDQMVKDESANSFQFDESCSLYPQTILGKVSNIC</sequence>